<organism evidence="1">
    <name type="scientific">Sporolactobacillus sp. Y61</name>
    <dbReference type="NCBI Taxonomy" id="3160863"/>
    <lineage>
        <taxon>Bacteria</taxon>
        <taxon>Bacillati</taxon>
        <taxon>Bacillota</taxon>
        <taxon>Bacilli</taxon>
        <taxon>Bacillales</taxon>
        <taxon>Sporolactobacillaceae</taxon>
        <taxon>Sporolactobacillus</taxon>
    </lineage>
</organism>
<reference evidence="1" key="1">
    <citation type="submission" date="2024-06" db="EMBL/GenBank/DDBJ databases">
        <authorList>
            <person name="Fan A."/>
            <person name="Zhang F.Y."/>
            <person name="Zhang L."/>
        </authorList>
    </citation>
    <scope>NUCLEOTIDE SEQUENCE</scope>
    <source>
        <strain evidence="1">Y61</strain>
    </source>
</reference>
<name>A0AAU8II54_9BACL</name>
<dbReference type="AlphaFoldDB" id="A0AAU8II54"/>
<dbReference type="EMBL" id="CP159510">
    <property type="protein sequence ID" value="XCJ18105.1"/>
    <property type="molecule type" value="Genomic_DNA"/>
</dbReference>
<sequence length="87" mass="10685">MKQFAFYLKPYDRQIRRQSLIFFTVIVSDRIENAVQKFAELYGSDYCGMVKIKEQQYHVFYTRGRAPEKEEFMYIVNENERLHFNDR</sequence>
<protein>
    <submittedName>
        <fullName evidence="1">Uncharacterized protein</fullName>
    </submittedName>
</protein>
<proteinExistence type="predicted"/>
<dbReference type="RefSeq" id="WP_353949184.1">
    <property type="nucleotide sequence ID" value="NZ_CP159510.1"/>
</dbReference>
<accession>A0AAU8II54</accession>
<gene>
    <name evidence="1" type="ORF">ABNN70_06580</name>
</gene>
<evidence type="ECO:0000313" key="1">
    <source>
        <dbReference type="EMBL" id="XCJ18105.1"/>
    </source>
</evidence>